<evidence type="ECO:0000256" key="1">
    <source>
        <dbReference type="SAM" id="MobiDB-lite"/>
    </source>
</evidence>
<protein>
    <submittedName>
        <fullName evidence="2">Uncharacterized protein</fullName>
    </submittedName>
</protein>
<evidence type="ECO:0000313" key="3">
    <source>
        <dbReference type="Proteomes" id="UP001583186"/>
    </source>
</evidence>
<gene>
    <name evidence="2" type="ORF">Sste5346_007656</name>
</gene>
<accession>A0ABR3YT10</accession>
<reference evidence="2 3" key="1">
    <citation type="journal article" date="2024" name="IMA Fungus">
        <title>IMA Genome - F19 : A genome assembly and annotation guide to empower mycologists, including annotated draft genome sequences of Ceratocystis pirilliformis, Diaporthe australafricana, Fusarium ophioides, Paecilomyces lecythidis, and Sporothrix stenoceras.</title>
        <authorList>
            <person name="Aylward J."/>
            <person name="Wilson A.M."/>
            <person name="Visagie C.M."/>
            <person name="Spraker J."/>
            <person name="Barnes I."/>
            <person name="Buitendag C."/>
            <person name="Ceriani C."/>
            <person name="Del Mar Angel L."/>
            <person name="du Plessis D."/>
            <person name="Fuchs T."/>
            <person name="Gasser K."/>
            <person name="Kramer D."/>
            <person name="Li W."/>
            <person name="Munsamy K."/>
            <person name="Piso A."/>
            <person name="Price J.L."/>
            <person name="Sonnekus B."/>
            <person name="Thomas C."/>
            <person name="van der Nest A."/>
            <person name="van Dijk A."/>
            <person name="van Heerden A."/>
            <person name="van Vuuren N."/>
            <person name="Yilmaz N."/>
            <person name="Duong T.A."/>
            <person name="van der Merwe N.A."/>
            <person name="Wingfield M.J."/>
            <person name="Wingfield B.D."/>
        </authorList>
    </citation>
    <scope>NUCLEOTIDE SEQUENCE [LARGE SCALE GENOMIC DNA]</scope>
    <source>
        <strain evidence="2 3">CMW 5346</strain>
    </source>
</reference>
<name>A0ABR3YT10_9PEZI</name>
<keyword evidence="3" id="KW-1185">Reference proteome</keyword>
<feature type="region of interest" description="Disordered" evidence="1">
    <location>
        <begin position="1"/>
        <end position="24"/>
    </location>
</feature>
<proteinExistence type="predicted"/>
<organism evidence="2 3">
    <name type="scientific">Sporothrix stenoceras</name>
    <dbReference type="NCBI Taxonomy" id="5173"/>
    <lineage>
        <taxon>Eukaryota</taxon>
        <taxon>Fungi</taxon>
        <taxon>Dikarya</taxon>
        <taxon>Ascomycota</taxon>
        <taxon>Pezizomycotina</taxon>
        <taxon>Sordariomycetes</taxon>
        <taxon>Sordariomycetidae</taxon>
        <taxon>Ophiostomatales</taxon>
        <taxon>Ophiostomataceae</taxon>
        <taxon>Sporothrix</taxon>
    </lineage>
</organism>
<dbReference type="Proteomes" id="UP001583186">
    <property type="component" value="Unassembled WGS sequence"/>
</dbReference>
<evidence type="ECO:0000313" key="2">
    <source>
        <dbReference type="EMBL" id="KAL1891393.1"/>
    </source>
</evidence>
<comment type="caution">
    <text evidence="2">The sequence shown here is derived from an EMBL/GenBank/DDBJ whole genome shotgun (WGS) entry which is preliminary data.</text>
</comment>
<dbReference type="EMBL" id="JAWCUI010000053">
    <property type="protein sequence ID" value="KAL1891393.1"/>
    <property type="molecule type" value="Genomic_DNA"/>
</dbReference>
<sequence>MPSQEQEPPPQPPPQLHLQPSIHPGTVGGSKLTECLQIGRPMKMDHDVPVFPDDELASCDGHGTMDALALSRDLEHAGIANCFCGVSALIFYGAGRVRHDWEIAVSAGLLDRAEAHIRTRVDDGTYMCVLPWPYAQPESLAHTFPRFKGVGINFYFSLFSDKYFHIDITCREPANLQCSPNGLPYPTLAALLQSCLETYDRVALADAIDVSDVSDEWGQLHLDLDGTIDLTWARWKNERMAAAEARGFPVMGRATTVPFEKRALWDLMVTNKDARRGWTQPPELFATRFRLHNSPDPSTQPRIAC</sequence>